<reference evidence="3" key="1">
    <citation type="submission" date="2022-09" db="EMBL/GenBank/DDBJ databases">
        <title>Intensive care unit water sources are persistently colonized with multi-drug resistant bacteria and are the site of extensive horizontal gene transfer of antibiotic resistance genes.</title>
        <authorList>
            <person name="Diorio-Toth L."/>
        </authorList>
    </citation>
    <scope>NUCLEOTIDE SEQUENCE</scope>
    <source>
        <strain evidence="3">GD04153</strain>
    </source>
</reference>
<dbReference type="NCBIfam" id="NF005559">
    <property type="entry name" value="PRK07231.1"/>
    <property type="match status" value="1"/>
</dbReference>
<gene>
    <name evidence="3" type="ORF">N7376_18475</name>
</gene>
<sequence length="269" mass="28109">MTTGTELFSLKGRVALVTGAGRGIGYSFAKGLASAGAHVVINDINADNANAAVESLKASGWSAEAVTFDVTDTPVVAAAVDGIVERNGRLDILMNNAGILIRKPVESHDMDDWNKVIAINLSSLYGVARECIRHMRKQKYGRIINTASVMAISSRPGVISYVAAKHGVVGITRGLAAELGSCGITVNAIGPGYILTDMNKKVLGTGTFEQQVIDRTPLARWAEPDELMGSAIFLASEAASFVTGHVLMVDGGMTANAFLTESADLGVAS</sequence>
<comment type="caution">
    <text evidence="3">The sequence shown here is derived from an EMBL/GenBank/DDBJ whole genome shotgun (WGS) entry which is preliminary data.</text>
</comment>
<keyword evidence="2" id="KW-0560">Oxidoreductase</keyword>
<dbReference type="PROSITE" id="PS00061">
    <property type="entry name" value="ADH_SHORT"/>
    <property type="match status" value="1"/>
</dbReference>
<dbReference type="Gene3D" id="3.40.50.720">
    <property type="entry name" value="NAD(P)-binding Rossmann-like Domain"/>
    <property type="match status" value="1"/>
</dbReference>
<accession>A0AA42H0X8</accession>
<dbReference type="PANTHER" id="PTHR43669:SF14">
    <property type="entry name" value="OXIDOREDUCTASE"/>
    <property type="match status" value="1"/>
</dbReference>
<organism evidence="3 4">
    <name type="scientific">Brucella intermedia GD04153</name>
    <dbReference type="NCBI Taxonomy" id="2975438"/>
    <lineage>
        <taxon>Bacteria</taxon>
        <taxon>Pseudomonadati</taxon>
        <taxon>Pseudomonadota</taxon>
        <taxon>Alphaproteobacteria</taxon>
        <taxon>Hyphomicrobiales</taxon>
        <taxon>Brucellaceae</taxon>
        <taxon>Brucella/Ochrobactrum group</taxon>
        <taxon>Brucella</taxon>
    </lineage>
</organism>
<dbReference type="PRINTS" id="PR00080">
    <property type="entry name" value="SDRFAMILY"/>
</dbReference>
<evidence type="ECO:0000256" key="2">
    <source>
        <dbReference type="ARBA" id="ARBA00023002"/>
    </source>
</evidence>
<evidence type="ECO:0000313" key="3">
    <source>
        <dbReference type="EMBL" id="MDH0125975.1"/>
    </source>
</evidence>
<comment type="similarity">
    <text evidence="1">Belongs to the short-chain dehydrogenases/reductases (SDR) family.</text>
</comment>
<protein>
    <submittedName>
        <fullName evidence="3">SDR family oxidoreductase</fullName>
    </submittedName>
</protein>
<dbReference type="InterPro" id="IPR002347">
    <property type="entry name" value="SDR_fam"/>
</dbReference>
<dbReference type="InterPro" id="IPR020904">
    <property type="entry name" value="Sc_DH/Rdtase_CS"/>
</dbReference>
<evidence type="ECO:0000313" key="4">
    <source>
        <dbReference type="Proteomes" id="UP001158087"/>
    </source>
</evidence>
<dbReference type="Pfam" id="PF13561">
    <property type="entry name" value="adh_short_C2"/>
    <property type="match status" value="1"/>
</dbReference>
<dbReference type="PANTHER" id="PTHR43669">
    <property type="entry name" value="5-KETO-D-GLUCONATE 5-REDUCTASE"/>
    <property type="match status" value="1"/>
</dbReference>
<dbReference type="InterPro" id="IPR036291">
    <property type="entry name" value="NAD(P)-bd_dom_sf"/>
</dbReference>
<proteinExistence type="inferred from homology"/>
<dbReference type="GO" id="GO:0016491">
    <property type="term" value="F:oxidoreductase activity"/>
    <property type="evidence" value="ECO:0007669"/>
    <property type="project" value="UniProtKB-KW"/>
</dbReference>
<dbReference type="AlphaFoldDB" id="A0AA42H0X8"/>
<dbReference type="FunFam" id="3.40.50.720:FF:000084">
    <property type="entry name" value="Short-chain dehydrogenase reductase"/>
    <property type="match status" value="1"/>
</dbReference>
<dbReference type="SUPFAM" id="SSF51735">
    <property type="entry name" value="NAD(P)-binding Rossmann-fold domains"/>
    <property type="match status" value="1"/>
</dbReference>
<evidence type="ECO:0000256" key="1">
    <source>
        <dbReference type="ARBA" id="ARBA00006484"/>
    </source>
</evidence>
<dbReference type="Proteomes" id="UP001158087">
    <property type="component" value="Unassembled WGS sequence"/>
</dbReference>
<name>A0AA42H0X8_9HYPH</name>
<dbReference type="PRINTS" id="PR00081">
    <property type="entry name" value="GDHRDH"/>
</dbReference>
<dbReference type="NCBIfam" id="NF009466">
    <property type="entry name" value="PRK12826.1-2"/>
    <property type="match status" value="1"/>
</dbReference>
<dbReference type="EMBL" id="JAODYY010000009">
    <property type="protein sequence ID" value="MDH0125975.1"/>
    <property type="molecule type" value="Genomic_DNA"/>
</dbReference>